<evidence type="ECO:0000256" key="4">
    <source>
        <dbReference type="ARBA" id="ARBA00022692"/>
    </source>
</evidence>
<keyword evidence="3 10" id="KW-1003">Cell membrane</keyword>
<protein>
    <submittedName>
        <fullName evidence="12">Sodium/proton antiporter, CPA1 family</fullName>
    </submittedName>
</protein>
<feature type="transmembrane region" description="Helical" evidence="10">
    <location>
        <begin position="299"/>
        <end position="327"/>
    </location>
</feature>
<feature type="transmembrane region" description="Helical" evidence="10">
    <location>
        <begin position="236"/>
        <end position="255"/>
    </location>
</feature>
<dbReference type="GO" id="GO:0015385">
    <property type="term" value="F:sodium:proton antiporter activity"/>
    <property type="evidence" value="ECO:0007669"/>
    <property type="project" value="InterPro"/>
</dbReference>
<dbReference type="InterPro" id="IPR006153">
    <property type="entry name" value="Cation/H_exchanger_TM"/>
</dbReference>
<comment type="function">
    <text evidence="10">Na(+)/H(+) antiporter that extrudes sodium in exchange for external protons.</text>
</comment>
<dbReference type="PANTHER" id="PTHR10110">
    <property type="entry name" value="SODIUM/HYDROGEN EXCHANGER"/>
    <property type="match status" value="1"/>
</dbReference>
<evidence type="ECO:0000256" key="9">
    <source>
        <dbReference type="ARBA" id="ARBA00023201"/>
    </source>
</evidence>
<keyword evidence="8 10" id="KW-0472">Membrane</keyword>
<comment type="subcellular location">
    <subcellularLocation>
        <location evidence="1 10">Cell membrane</location>
        <topology evidence="1 10">Multi-pass membrane protein</topology>
    </subcellularLocation>
</comment>
<dbReference type="GO" id="GO:0005886">
    <property type="term" value="C:plasma membrane"/>
    <property type="evidence" value="ECO:0007669"/>
    <property type="project" value="UniProtKB-SubCell"/>
</dbReference>
<feature type="transmembrane region" description="Helical" evidence="10">
    <location>
        <begin position="83"/>
        <end position="107"/>
    </location>
</feature>
<dbReference type="OrthoDB" id="9809206at2"/>
<dbReference type="Proteomes" id="UP000199031">
    <property type="component" value="Unassembled WGS sequence"/>
</dbReference>
<dbReference type="PANTHER" id="PTHR10110:SF86">
    <property type="entry name" value="SODIUM_HYDROGEN EXCHANGER 7"/>
    <property type="match status" value="1"/>
</dbReference>
<comment type="caution">
    <text evidence="10">Lacks conserved residue(s) required for the propagation of feature annotation.</text>
</comment>
<keyword evidence="9 10" id="KW-0739">Sodium transport</keyword>
<evidence type="ECO:0000256" key="10">
    <source>
        <dbReference type="RuleBase" id="RU366002"/>
    </source>
</evidence>
<evidence type="ECO:0000256" key="1">
    <source>
        <dbReference type="ARBA" id="ARBA00004651"/>
    </source>
</evidence>
<dbReference type="AlphaFoldDB" id="A0A1I5YGF6"/>
<feature type="domain" description="Cation/H+ exchanger transmembrane" evidence="11">
    <location>
        <begin position="14"/>
        <end position="406"/>
    </location>
</feature>
<keyword evidence="2 10" id="KW-0813">Transport</keyword>
<evidence type="ECO:0000259" key="11">
    <source>
        <dbReference type="Pfam" id="PF00999"/>
    </source>
</evidence>
<evidence type="ECO:0000256" key="2">
    <source>
        <dbReference type="ARBA" id="ARBA00022448"/>
    </source>
</evidence>
<gene>
    <name evidence="12" type="ORF">SAMN05444277_11212</name>
</gene>
<proteinExistence type="inferred from homology"/>
<dbReference type="GO" id="GO:0098719">
    <property type="term" value="P:sodium ion import across plasma membrane"/>
    <property type="evidence" value="ECO:0007669"/>
    <property type="project" value="TreeGrafter"/>
</dbReference>
<dbReference type="RefSeq" id="WP_090661229.1">
    <property type="nucleotide sequence ID" value="NZ_FOXQ01000012.1"/>
</dbReference>
<feature type="transmembrane region" description="Helical" evidence="10">
    <location>
        <begin position="113"/>
        <end position="137"/>
    </location>
</feature>
<keyword evidence="10" id="KW-0050">Antiport</keyword>
<name>A0A1I5YGF6_9BACT</name>
<evidence type="ECO:0000313" key="13">
    <source>
        <dbReference type="Proteomes" id="UP000199031"/>
    </source>
</evidence>
<comment type="similarity">
    <text evidence="10">Belongs to the monovalent cation:proton antiporter 1 (CPA1) transporter (TC 2.A.36) family.</text>
</comment>
<dbReference type="Pfam" id="PF00999">
    <property type="entry name" value="Na_H_Exchanger"/>
    <property type="match status" value="1"/>
</dbReference>
<organism evidence="12 13">
    <name type="scientific">Parafilimonas terrae</name>
    <dbReference type="NCBI Taxonomy" id="1465490"/>
    <lineage>
        <taxon>Bacteria</taxon>
        <taxon>Pseudomonadati</taxon>
        <taxon>Bacteroidota</taxon>
        <taxon>Chitinophagia</taxon>
        <taxon>Chitinophagales</taxon>
        <taxon>Chitinophagaceae</taxon>
        <taxon>Parafilimonas</taxon>
    </lineage>
</organism>
<evidence type="ECO:0000256" key="6">
    <source>
        <dbReference type="ARBA" id="ARBA00023053"/>
    </source>
</evidence>
<dbReference type="GO" id="GO:0051453">
    <property type="term" value="P:regulation of intracellular pH"/>
    <property type="evidence" value="ECO:0007669"/>
    <property type="project" value="TreeGrafter"/>
</dbReference>
<feature type="transmembrane region" description="Helical" evidence="10">
    <location>
        <begin position="158"/>
        <end position="177"/>
    </location>
</feature>
<evidence type="ECO:0000256" key="8">
    <source>
        <dbReference type="ARBA" id="ARBA00023136"/>
    </source>
</evidence>
<feature type="transmembrane region" description="Helical" evidence="10">
    <location>
        <begin position="381"/>
        <end position="405"/>
    </location>
</feature>
<dbReference type="InterPro" id="IPR004705">
    <property type="entry name" value="Cation/H_exchanger_CPA1_bac"/>
</dbReference>
<evidence type="ECO:0000256" key="5">
    <source>
        <dbReference type="ARBA" id="ARBA00022989"/>
    </source>
</evidence>
<dbReference type="EMBL" id="FOXQ01000012">
    <property type="protein sequence ID" value="SFQ43190.1"/>
    <property type="molecule type" value="Genomic_DNA"/>
</dbReference>
<evidence type="ECO:0000256" key="3">
    <source>
        <dbReference type="ARBA" id="ARBA00022475"/>
    </source>
</evidence>
<keyword evidence="6 10" id="KW-0915">Sodium</keyword>
<dbReference type="InterPro" id="IPR018422">
    <property type="entry name" value="Cation/H_exchanger_CPA1"/>
</dbReference>
<dbReference type="GO" id="GO:0015386">
    <property type="term" value="F:potassium:proton antiporter activity"/>
    <property type="evidence" value="ECO:0007669"/>
    <property type="project" value="TreeGrafter"/>
</dbReference>
<keyword evidence="7 10" id="KW-0406">Ion transport</keyword>
<feature type="transmembrane region" description="Helical" evidence="10">
    <location>
        <begin position="32"/>
        <end position="62"/>
    </location>
</feature>
<evidence type="ECO:0000313" key="12">
    <source>
        <dbReference type="EMBL" id="SFQ43190.1"/>
    </source>
</evidence>
<keyword evidence="4 10" id="KW-0812">Transmembrane</keyword>
<evidence type="ECO:0000256" key="7">
    <source>
        <dbReference type="ARBA" id="ARBA00023065"/>
    </source>
</evidence>
<dbReference type="STRING" id="1465490.SAMN05444277_11212"/>
<reference evidence="12 13" key="1">
    <citation type="submission" date="2016-10" db="EMBL/GenBank/DDBJ databases">
        <authorList>
            <person name="de Groot N.N."/>
        </authorList>
    </citation>
    <scope>NUCLEOTIDE SEQUENCE [LARGE SCALE GENOMIC DNA]</scope>
    <source>
        <strain evidence="12 13">DSM 28286</strain>
    </source>
</reference>
<feature type="transmembrane region" description="Helical" evidence="10">
    <location>
        <begin position="183"/>
        <end position="205"/>
    </location>
</feature>
<feature type="transmembrane region" description="Helical" evidence="10">
    <location>
        <begin position="348"/>
        <end position="369"/>
    </location>
</feature>
<keyword evidence="5 10" id="KW-1133">Transmembrane helix</keyword>
<dbReference type="Gene3D" id="6.10.140.1330">
    <property type="match status" value="1"/>
</dbReference>
<sequence length="534" mass="59258">MENIILLCIGLIVSVCFLVLIAQKVKIAYPVFLVLAGLVVGFIPVVPIVHIDPQVVFLVILPPILYDASQNMSLKGLWKWRRIITAMALGFVLFTATAVAFISYWLIPGFTLAQGFLLGAIISPPDAAAATAILKFAPLPKSTKDILEGESLLNDATSLTLFRVALVAISTNHFVWYEAAGSFIWVTVAGLAIGLAFGFLFYMVYKWLPTTANIDTALTLVIPYAIYLTAEEFHVSGVLAVVSGGLYIAYQNHFVFSHKSRLKSGALWSAIVFILNSIVFFLIGLQFPDIAKGIQSLSFFKALSIALIICLVVIFARTIAGFFSVIFTRFISRYITVAYNKPGWRNPLVLSWVGMRGVVSLASALAIPFAVNGQAFPNRNLILFITFTVVIVTLVGQGLALPWVIRKVKPDAIPANKSEDEQMFELEIALNKTAVTNMQTTYNEHVEKNILLKQKYEFLKHKTDLLYKANEGDGARKQAVEMIAQFKAVMLNISEKERSVLHSFRRHPDFDDDILRLIENRLDLEEESLEGNAE</sequence>
<feature type="transmembrane region" description="Helical" evidence="10">
    <location>
        <begin position="267"/>
        <end position="287"/>
    </location>
</feature>
<dbReference type="NCBIfam" id="TIGR00831">
    <property type="entry name" value="a_cpa1"/>
    <property type="match status" value="1"/>
</dbReference>
<keyword evidence="13" id="KW-1185">Reference proteome</keyword>
<accession>A0A1I5YGF6</accession>